<evidence type="ECO:0000256" key="1">
    <source>
        <dbReference type="SAM" id="SignalP"/>
    </source>
</evidence>
<sequence>MRFNITVLFLCIFVSTGCALICDYCSDKCSCLRPKEVTCSHYDRCFESKDVFGDVIRKGCTKNCLHISNSCKQCSWDHCNHDYPEKRKALVGAECRYDEGEDESSGVQDVQGNCFLVAVVCILFILEQ</sequence>
<keyword evidence="1" id="KW-0732">Signal</keyword>
<dbReference type="AlphaFoldDB" id="A0A1I7ZNS1"/>
<dbReference type="WBParaSite" id="L893_g28405.t1">
    <property type="protein sequence ID" value="L893_g28405.t1"/>
    <property type="gene ID" value="L893_g28405"/>
</dbReference>
<reference evidence="3" key="1">
    <citation type="submission" date="2016-11" db="UniProtKB">
        <authorList>
            <consortium name="WormBaseParasite"/>
        </authorList>
    </citation>
    <scope>IDENTIFICATION</scope>
</reference>
<dbReference type="PROSITE" id="PS51257">
    <property type="entry name" value="PROKAR_LIPOPROTEIN"/>
    <property type="match status" value="1"/>
</dbReference>
<keyword evidence="2" id="KW-1185">Reference proteome</keyword>
<name>A0A1I7ZNS1_9BILA</name>
<dbReference type="Proteomes" id="UP000095287">
    <property type="component" value="Unplaced"/>
</dbReference>
<feature type="signal peptide" evidence="1">
    <location>
        <begin position="1"/>
        <end position="19"/>
    </location>
</feature>
<evidence type="ECO:0000313" key="2">
    <source>
        <dbReference type="Proteomes" id="UP000095287"/>
    </source>
</evidence>
<proteinExistence type="predicted"/>
<accession>A0A1I7ZNS1</accession>
<protein>
    <submittedName>
        <fullName evidence="3">Venom protein</fullName>
    </submittedName>
</protein>
<evidence type="ECO:0000313" key="3">
    <source>
        <dbReference type="WBParaSite" id="L893_g28405.t1"/>
    </source>
</evidence>
<organism evidence="2 3">
    <name type="scientific">Steinernema glaseri</name>
    <dbReference type="NCBI Taxonomy" id="37863"/>
    <lineage>
        <taxon>Eukaryota</taxon>
        <taxon>Metazoa</taxon>
        <taxon>Ecdysozoa</taxon>
        <taxon>Nematoda</taxon>
        <taxon>Chromadorea</taxon>
        <taxon>Rhabditida</taxon>
        <taxon>Tylenchina</taxon>
        <taxon>Panagrolaimomorpha</taxon>
        <taxon>Strongyloidoidea</taxon>
        <taxon>Steinernematidae</taxon>
        <taxon>Steinernema</taxon>
    </lineage>
</organism>
<feature type="chain" id="PRO_5009313702" evidence="1">
    <location>
        <begin position="20"/>
        <end position="128"/>
    </location>
</feature>